<evidence type="ECO:0000313" key="4">
    <source>
        <dbReference type="Proteomes" id="UP001219525"/>
    </source>
</evidence>
<feature type="compositionally biased region" description="Low complexity" evidence="1">
    <location>
        <begin position="95"/>
        <end position="107"/>
    </location>
</feature>
<feature type="chain" id="PRO_5041984280" evidence="2">
    <location>
        <begin position="23"/>
        <end position="271"/>
    </location>
</feature>
<dbReference type="AlphaFoldDB" id="A0AAD6URJ3"/>
<evidence type="ECO:0000313" key="3">
    <source>
        <dbReference type="EMBL" id="KAJ7193142.1"/>
    </source>
</evidence>
<accession>A0AAD6URJ3</accession>
<keyword evidence="4" id="KW-1185">Reference proteome</keyword>
<reference evidence="3" key="1">
    <citation type="submission" date="2023-03" db="EMBL/GenBank/DDBJ databases">
        <title>Massive genome expansion in bonnet fungi (Mycena s.s.) driven by repeated elements and novel gene families across ecological guilds.</title>
        <authorList>
            <consortium name="Lawrence Berkeley National Laboratory"/>
            <person name="Harder C.B."/>
            <person name="Miyauchi S."/>
            <person name="Viragh M."/>
            <person name="Kuo A."/>
            <person name="Thoen E."/>
            <person name="Andreopoulos B."/>
            <person name="Lu D."/>
            <person name="Skrede I."/>
            <person name="Drula E."/>
            <person name="Henrissat B."/>
            <person name="Morin E."/>
            <person name="Kohler A."/>
            <person name="Barry K."/>
            <person name="LaButti K."/>
            <person name="Morin E."/>
            <person name="Salamov A."/>
            <person name="Lipzen A."/>
            <person name="Mereny Z."/>
            <person name="Hegedus B."/>
            <person name="Baldrian P."/>
            <person name="Stursova M."/>
            <person name="Weitz H."/>
            <person name="Taylor A."/>
            <person name="Grigoriev I.V."/>
            <person name="Nagy L.G."/>
            <person name="Martin F."/>
            <person name="Kauserud H."/>
        </authorList>
    </citation>
    <scope>NUCLEOTIDE SEQUENCE</scope>
    <source>
        <strain evidence="3">9144</strain>
    </source>
</reference>
<evidence type="ECO:0000256" key="1">
    <source>
        <dbReference type="SAM" id="MobiDB-lite"/>
    </source>
</evidence>
<feature type="signal peptide" evidence="2">
    <location>
        <begin position="1"/>
        <end position="22"/>
    </location>
</feature>
<gene>
    <name evidence="3" type="ORF">GGX14DRAFT_405755</name>
</gene>
<protein>
    <submittedName>
        <fullName evidence="3">Uncharacterized protein</fullName>
    </submittedName>
</protein>
<proteinExistence type="predicted"/>
<feature type="region of interest" description="Disordered" evidence="1">
    <location>
        <begin position="90"/>
        <end position="111"/>
    </location>
</feature>
<dbReference type="EMBL" id="JARJCW010000111">
    <property type="protein sequence ID" value="KAJ7193142.1"/>
    <property type="molecule type" value="Genomic_DNA"/>
</dbReference>
<dbReference type="Proteomes" id="UP001219525">
    <property type="component" value="Unassembled WGS sequence"/>
</dbReference>
<sequence>MSFLALLFLCGALFVLLWSLIAEQDEDEDDLAYDPESGGALFYCADPARTAGKGRSRTPRHWLAVPVILVERIGNPNIINANGDERARILNGTLSPPTSRGSRSTPSNLRSGSAMDVALFNYGRDEDGWFPDGNGSKADSTVLHLQLNVYDPVRIYLYRLTLAVAEFCNWKRNVTLWMCMLAWNDAHLVNQSKPQASSVMIALLADYAAKSPSSTPESRQPSSRQQPSFEIIGSASLIITLKPLVKGCLKWGLEQQESLYRVNRFLYRKSP</sequence>
<name>A0AAD6URJ3_9AGAR</name>
<organism evidence="3 4">
    <name type="scientific">Mycena pura</name>
    <dbReference type="NCBI Taxonomy" id="153505"/>
    <lineage>
        <taxon>Eukaryota</taxon>
        <taxon>Fungi</taxon>
        <taxon>Dikarya</taxon>
        <taxon>Basidiomycota</taxon>
        <taxon>Agaricomycotina</taxon>
        <taxon>Agaricomycetes</taxon>
        <taxon>Agaricomycetidae</taxon>
        <taxon>Agaricales</taxon>
        <taxon>Marasmiineae</taxon>
        <taxon>Mycenaceae</taxon>
        <taxon>Mycena</taxon>
    </lineage>
</organism>
<comment type="caution">
    <text evidence="3">The sequence shown here is derived from an EMBL/GenBank/DDBJ whole genome shotgun (WGS) entry which is preliminary data.</text>
</comment>
<keyword evidence="2" id="KW-0732">Signal</keyword>
<evidence type="ECO:0000256" key="2">
    <source>
        <dbReference type="SAM" id="SignalP"/>
    </source>
</evidence>